<keyword evidence="2 4" id="KW-0697">Rotamase</keyword>
<dbReference type="SUPFAM" id="SSF54534">
    <property type="entry name" value="FKBP-like"/>
    <property type="match status" value="1"/>
</dbReference>
<keyword evidence="7" id="KW-0812">Transmembrane</keyword>
<sequence length="219" mass="22671">MTQQTSRPRRPGDRVPSRAEKRKQWKAEAARAAAARKRRNAVFGVIGSLAVVALLGALVFWVVNRPDDDKGTGSGTQGPNASTGAGTGFPQLPAGADPALATKPTATGGCTGITELTPTTLIKGTGPAAQAGQQITVNYVGVSCTSGQEFDASWNRQQPFDFQLGQGGVIEGWDKGLVGVTVGSRVQLDIPSKLAYGDDASGGRPTGPLRFIVDVLKVG</sequence>
<feature type="compositionally biased region" description="Basic and acidic residues" evidence="6">
    <location>
        <begin position="10"/>
        <end position="19"/>
    </location>
</feature>
<evidence type="ECO:0000256" key="3">
    <source>
        <dbReference type="ARBA" id="ARBA00023235"/>
    </source>
</evidence>
<evidence type="ECO:0000256" key="5">
    <source>
        <dbReference type="RuleBase" id="RU003915"/>
    </source>
</evidence>
<evidence type="ECO:0000313" key="9">
    <source>
        <dbReference type="EMBL" id="GIJ52764.1"/>
    </source>
</evidence>
<organism evidence="9 10">
    <name type="scientific">Virgisporangium aurantiacum</name>
    <dbReference type="NCBI Taxonomy" id="175570"/>
    <lineage>
        <taxon>Bacteria</taxon>
        <taxon>Bacillati</taxon>
        <taxon>Actinomycetota</taxon>
        <taxon>Actinomycetes</taxon>
        <taxon>Micromonosporales</taxon>
        <taxon>Micromonosporaceae</taxon>
        <taxon>Virgisporangium</taxon>
    </lineage>
</organism>
<reference evidence="9" key="1">
    <citation type="submission" date="2021-01" db="EMBL/GenBank/DDBJ databases">
        <title>Whole genome shotgun sequence of Virgisporangium aurantiacum NBRC 16421.</title>
        <authorList>
            <person name="Komaki H."/>
            <person name="Tamura T."/>
        </authorList>
    </citation>
    <scope>NUCLEOTIDE SEQUENCE</scope>
    <source>
        <strain evidence="9">NBRC 16421</strain>
    </source>
</reference>
<dbReference type="Proteomes" id="UP000612585">
    <property type="component" value="Unassembled WGS sequence"/>
</dbReference>
<dbReference type="EC" id="5.2.1.8" evidence="5"/>
<evidence type="ECO:0000256" key="4">
    <source>
        <dbReference type="PROSITE-ProRule" id="PRU00277"/>
    </source>
</evidence>
<dbReference type="PROSITE" id="PS50059">
    <property type="entry name" value="FKBP_PPIASE"/>
    <property type="match status" value="1"/>
</dbReference>
<comment type="catalytic activity">
    <reaction evidence="1 4 5">
        <text>[protein]-peptidylproline (omega=180) = [protein]-peptidylproline (omega=0)</text>
        <dbReference type="Rhea" id="RHEA:16237"/>
        <dbReference type="Rhea" id="RHEA-COMP:10747"/>
        <dbReference type="Rhea" id="RHEA-COMP:10748"/>
        <dbReference type="ChEBI" id="CHEBI:83833"/>
        <dbReference type="ChEBI" id="CHEBI:83834"/>
        <dbReference type="EC" id="5.2.1.8"/>
    </reaction>
</comment>
<comment type="caution">
    <text evidence="9">The sequence shown here is derived from an EMBL/GenBank/DDBJ whole genome shotgun (WGS) entry which is preliminary data.</text>
</comment>
<feature type="region of interest" description="Disordered" evidence="6">
    <location>
        <begin position="1"/>
        <end position="24"/>
    </location>
</feature>
<keyword evidence="3 4" id="KW-0413">Isomerase</keyword>
<comment type="similarity">
    <text evidence="5">Belongs to the FKBP-type PPIase family.</text>
</comment>
<evidence type="ECO:0000256" key="1">
    <source>
        <dbReference type="ARBA" id="ARBA00000971"/>
    </source>
</evidence>
<evidence type="ECO:0000256" key="7">
    <source>
        <dbReference type="SAM" id="Phobius"/>
    </source>
</evidence>
<dbReference type="InterPro" id="IPR044609">
    <property type="entry name" value="FKBP2/11"/>
</dbReference>
<dbReference type="Pfam" id="PF00254">
    <property type="entry name" value="FKBP_C"/>
    <property type="match status" value="1"/>
</dbReference>
<dbReference type="RefSeq" id="WP_203986126.1">
    <property type="nucleotide sequence ID" value="NZ_BOPG01000003.1"/>
</dbReference>
<proteinExistence type="inferred from homology"/>
<dbReference type="InterPro" id="IPR001179">
    <property type="entry name" value="PPIase_FKBP_dom"/>
</dbReference>
<feature type="domain" description="PPIase FKBP-type" evidence="8">
    <location>
        <begin position="132"/>
        <end position="219"/>
    </location>
</feature>
<keyword evidence="7" id="KW-0472">Membrane</keyword>
<dbReference type="AlphaFoldDB" id="A0A8J4DWD8"/>
<evidence type="ECO:0000256" key="6">
    <source>
        <dbReference type="SAM" id="MobiDB-lite"/>
    </source>
</evidence>
<dbReference type="PANTHER" id="PTHR45779:SF7">
    <property type="entry name" value="PEPTIDYLPROLYL ISOMERASE"/>
    <property type="match status" value="1"/>
</dbReference>
<evidence type="ECO:0000313" key="10">
    <source>
        <dbReference type="Proteomes" id="UP000612585"/>
    </source>
</evidence>
<gene>
    <name evidence="9" type="ORF">Vau01_002800</name>
</gene>
<protein>
    <recommendedName>
        <fullName evidence="5">Peptidyl-prolyl cis-trans isomerase</fullName>
        <ecNumber evidence="5">5.2.1.8</ecNumber>
    </recommendedName>
</protein>
<feature type="transmembrane region" description="Helical" evidence="7">
    <location>
        <begin position="41"/>
        <end position="63"/>
    </location>
</feature>
<dbReference type="InterPro" id="IPR046357">
    <property type="entry name" value="PPIase_dom_sf"/>
</dbReference>
<dbReference type="Gene3D" id="3.10.50.40">
    <property type="match status" value="1"/>
</dbReference>
<evidence type="ECO:0000256" key="2">
    <source>
        <dbReference type="ARBA" id="ARBA00023110"/>
    </source>
</evidence>
<accession>A0A8J4DWD8</accession>
<dbReference type="PANTHER" id="PTHR45779">
    <property type="entry name" value="PEPTIDYLPROLYL ISOMERASE"/>
    <property type="match status" value="1"/>
</dbReference>
<dbReference type="EMBL" id="BOPG01000003">
    <property type="protein sequence ID" value="GIJ52764.1"/>
    <property type="molecule type" value="Genomic_DNA"/>
</dbReference>
<feature type="region of interest" description="Disordered" evidence="6">
    <location>
        <begin position="69"/>
        <end position="93"/>
    </location>
</feature>
<dbReference type="GO" id="GO:0003755">
    <property type="term" value="F:peptidyl-prolyl cis-trans isomerase activity"/>
    <property type="evidence" value="ECO:0007669"/>
    <property type="project" value="UniProtKB-UniRule"/>
</dbReference>
<keyword evidence="10" id="KW-1185">Reference proteome</keyword>
<keyword evidence="7" id="KW-1133">Transmembrane helix</keyword>
<name>A0A8J4DWD8_9ACTN</name>
<evidence type="ECO:0000259" key="8">
    <source>
        <dbReference type="PROSITE" id="PS50059"/>
    </source>
</evidence>